<evidence type="ECO:0000256" key="5">
    <source>
        <dbReference type="SAM" id="MobiDB-lite"/>
    </source>
</evidence>
<dbReference type="InterPro" id="IPR051036">
    <property type="entry name" value="SIGLEC"/>
</dbReference>
<reference evidence="6 7" key="1">
    <citation type="journal article" date="2020" name="Mol. Biol. Evol.">
        <title>Interspecific Gene Flow and the Evolution of Specialization in Black and White Rhinoceros.</title>
        <authorList>
            <person name="Moodley Y."/>
            <person name="Westbury M.V."/>
            <person name="Russo I.M."/>
            <person name="Gopalakrishnan S."/>
            <person name="Rakotoarivelo A."/>
            <person name="Olsen R.A."/>
            <person name="Prost S."/>
            <person name="Tunstall T."/>
            <person name="Ryder O.A."/>
            <person name="Dalen L."/>
            <person name="Bruford M.W."/>
        </authorList>
    </citation>
    <scope>NUCLEOTIDE SEQUENCE [LARGE SCALE GENOMIC DNA]</scope>
    <source>
        <strain evidence="6">SBR-YM</strain>
        <tissue evidence="6">Skin</tissue>
    </source>
</reference>
<keyword evidence="2" id="KW-0812">Transmembrane</keyword>
<gene>
    <name evidence="6" type="ORF">HPG69_014005</name>
</gene>
<sequence length="322" mass="35723">MNCERGGSSGPDARAHVLQNLRKKRSEVGAEEKFRKERHTTKVELVGKPKKCLGARRGWAAGTKVSNSAGGIVCPGALYSPTPRTDGITRTHSTSSGSWKGANIHQDPPVATSKMGQKLQERTLGHFHFLRDPQTNNCSLRIRDIRKKDGGMYLFRLERGPVVKFSFKYKTFSLNVTSLIQTPDIQVPATLESGCPGSLASSMPAACNWRKLLIFSCISDTPAHISEVTIIPQPWNHSIDVTLSRSHVTTEMTIQLNWLWGENQSLGYLELGHGFWADAPQNLSIDVFCRNNIAMRELLLSKAVMEGRCLQHLRTESPSCRA</sequence>
<dbReference type="AlphaFoldDB" id="A0A7J7EMQ3"/>
<keyword evidence="7" id="KW-1185">Reference proteome</keyword>
<protein>
    <submittedName>
        <fullName evidence="6">Uncharacterized protein</fullName>
    </submittedName>
</protein>
<dbReference type="GO" id="GO:0005886">
    <property type="term" value="C:plasma membrane"/>
    <property type="evidence" value="ECO:0007669"/>
    <property type="project" value="TreeGrafter"/>
</dbReference>
<evidence type="ECO:0000256" key="2">
    <source>
        <dbReference type="ARBA" id="ARBA00022692"/>
    </source>
</evidence>
<dbReference type="Proteomes" id="UP000551758">
    <property type="component" value="Unassembled WGS sequence"/>
</dbReference>
<dbReference type="SUPFAM" id="SSF48726">
    <property type="entry name" value="Immunoglobulin"/>
    <property type="match status" value="1"/>
</dbReference>
<dbReference type="Gene3D" id="2.60.40.10">
    <property type="entry name" value="Immunoglobulins"/>
    <property type="match status" value="1"/>
</dbReference>
<accession>A0A7J7EMQ3</accession>
<dbReference type="EMBL" id="JACDTQ010002604">
    <property type="protein sequence ID" value="KAF5917080.1"/>
    <property type="molecule type" value="Genomic_DNA"/>
</dbReference>
<organism evidence="6 7">
    <name type="scientific">Diceros bicornis minor</name>
    <name type="common">South-central black rhinoceros</name>
    <dbReference type="NCBI Taxonomy" id="77932"/>
    <lineage>
        <taxon>Eukaryota</taxon>
        <taxon>Metazoa</taxon>
        <taxon>Chordata</taxon>
        <taxon>Craniata</taxon>
        <taxon>Vertebrata</taxon>
        <taxon>Euteleostomi</taxon>
        <taxon>Mammalia</taxon>
        <taxon>Eutheria</taxon>
        <taxon>Laurasiatheria</taxon>
        <taxon>Perissodactyla</taxon>
        <taxon>Rhinocerotidae</taxon>
        <taxon>Diceros</taxon>
    </lineage>
</organism>
<evidence type="ECO:0000313" key="7">
    <source>
        <dbReference type="Proteomes" id="UP000551758"/>
    </source>
</evidence>
<name>A0A7J7EMQ3_DICBM</name>
<evidence type="ECO:0000256" key="1">
    <source>
        <dbReference type="ARBA" id="ARBA00004167"/>
    </source>
</evidence>
<evidence type="ECO:0000313" key="6">
    <source>
        <dbReference type="EMBL" id="KAF5917080.1"/>
    </source>
</evidence>
<comment type="subcellular location">
    <subcellularLocation>
        <location evidence="1">Membrane</location>
        <topology evidence="1">Single-pass membrane protein</topology>
    </subcellularLocation>
</comment>
<keyword evidence="3" id="KW-1133">Transmembrane helix</keyword>
<dbReference type="InterPro" id="IPR013783">
    <property type="entry name" value="Ig-like_fold"/>
</dbReference>
<dbReference type="GO" id="GO:0007155">
    <property type="term" value="P:cell adhesion"/>
    <property type="evidence" value="ECO:0007669"/>
    <property type="project" value="TreeGrafter"/>
</dbReference>
<dbReference type="PANTHER" id="PTHR12035:SF125">
    <property type="entry name" value="SIALIC ACID-BINDING IG-LIKE LECTIN 5"/>
    <property type="match status" value="1"/>
</dbReference>
<feature type="region of interest" description="Disordered" evidence="5">
    <location>
        <begin position="84"/>
        <end position="104"/>
    </location>
</feature>
<evidence type="ECO:0000256" key="3">
    <source>
        <dbReference type="ARBA" id="ARBA00022989"/>
    </source>
</evidence>
<comment type="caution">
    <text evidence="6">The sequence shown here is derived from an EMBL/GenBank/DDBJ whole genome shotgun (WGS) entry which is preliminary data.</text>
</comment>
<dbReference type="PANTHER" id="PTHR12035">
    <property type="entry name" value="SIALIC ACID BINDING IMMUNOGLOBULIN-LIKE LECTIN"/>
    <property type="match status" value="1"/>
</dbReference>
<evidence type="ECO:0000256" key="4">
    <source>
        <dbReference type="ARBA" id="ARBA00023136"/>
    </source>
</evidence>
<feature type="compositionally biased region" description="Polar residues" evidence="5">
    <location>
        <begin position="88"/>
        <end position="98"/>
    </location>
</feature>
<dbReference type="GO" id="GO:0033691">
    <property type="term" value="F:sialic acid binding"/>
    <property type="evidence" value="ECO:0007669"/>
    <property type="project" value="TreeGrafter"/>
</dbReference>
<proteinExistence type="predicted"/>
<keyword evidence="4" id="KW-0472">Membrane</keyword>
<dbReference type="InterPro" id="IPR036179">
    <property type="entry name" value="Ig-like_dom_sf"/>
</dbReference>